<keyword evidence="3" id="KW-1185">Reference proteome</keyword>
<accession>A0A545AT15</accession>
<comment type="caution">
    <text evidence="2">The sequence shown here is derived from an EMBL/GenBank/DDBJ whole genome shotgun (WGS) entry which is preliminary data.</text>
</comment>
<evidence type="ECO:0000313" key="3">
    <source>
        <dbReference type="Proteomes" id="UP000317982"/>
    </source>
</evidence>
<dbReference type="Proteomes" id="UP000317982">
    <property type="component" value="Unassembled WGS sequence"/>
</dbReference>
<dbReference type="InParanoid" id="A0A545AT15"/>
<evidence type="ECO:0000256" key="1">
    <source>
        <dbReference type="SAM" id="MobiDB-lite"/>
    </source>
</evidence>
<feature type="compositionally biased region" description="Gly residues" evidence="1">
    <location>
        <begin position="1"/>
        <end position="21"/>
    </location>
</feature>
<dbReference type="InterPro" id="IPR046156">
    <property type="entry name" value="DUF6158"/>
</dbReference>
<dbReference type="EMBL" id="VIRS01000008">
    <property type="protein sequence ID" value="TQS44463.1"/>
    <property type="molecule type" value="Genomic_DNA"/>
</dbReference>
<name>A0A545AT15_9ACTN</name>
<dbReference type="AlphaFoldDB" id="A0A545AT15"/>
<feature type="region of interest" description="Disordered" evidence="1">
    <location>
        <begin position="1"/>
        <end position="26"/>
    </location>
</feature>
<dbReference type="OrthoDB" id="4859584at2"/>
<proteinExistence type="predicted"/>
<dbReference type="RefSeq" id="WP_142704947.1">
    <property type="nucleotide sequence ID" value="NZ_VIRS01000008.1"/>
</dbReference>
<organism evidence="2 3">
    <name type="scientific">Cryptosporangium phraense</name>
    <dbReference type="NCBI Taxonomy" id="2593070"/>
    <lineage>
        <taxon>Bacteria</taxon>
        <taxon>Bacillati</taxon>
        <taxon>Actinomycetota</taxon>
        <taxon>Actinomycetes</taxon>
        <taxon>Cryptosporangiales</taxon>
        <taxon>Cryptosporangiaceae</taxon>
        <taxon>Cryptosporangium</taxon>
    </lineage>
</organism>
<sequence length="91" mass="10028">MTVDGGAGASSGALGSAGGLGVEPEQLTDDDLLRELRRLHDTRHETLRHGSDDALDAHTVRLADLESEYLRRWPQREVDPARLREGARARE</sequence>
<reference evidence="2 3" key="1">
    <citation type="submission" date="2019-07" db="EMBL/GenBank/DDBJ databases">
        <title>Cryptosporangium phraense sp. nov., isolated from plant litter.</title>
        <authorList>
            <person name="Suriyachadkun C."/>
        </authorList>
    </citation>
    <scope>NUCLEOTIDE SEQUENCE [LARGE SCALE GENOMIC DNA]</scope>
    <source>
        <strain evidence="2 3">A-T 5661</strain>
    </source>
</reference>
<protein>
    <submittedName>
        <fullName evidence="2">Uncharacterized protein</fullName>
    </submittedName>
</protein>
<gene>
    <name evidence="2" type="ORF">FL583_13425</name>
</gene>
<dbReference type="Pfam" id="PF19655">
    <property type="entry name" value="DUF6158"/>
    <property type="match status" value="1"/>
</dbReference>
<evidence type="ECO:0000313" key="2">
    <source>
        <dbReference type="EMBL" id="TQS44463.1"/>
    </source>
</evidence>